<feature type="non-terminal residue" evidence="1">
    <location>
        <position position="106"/>
    </location>
</feature>
<gene>
    <name evidence="1" type="ORF">LTS18_014222</name>
</gene>
<keyword evidence="2" id="KW-1185">Reference proteome</keyword>
<sequence>MADSLEFGPPINEDDDGSPWPYNTDHHQECAFCANLLHPSELQGVCVPQHICTSCWRHMFERAIQSQIAYPPSCCDNHPKVRLEYVEHILGEKLVQAYKSKEREYK</sequence>
<accession>A0ACC3DHF2</accession>
<protein>
    <submittedName>
        <fullName evidence="1">Uncharacterized protein</fullName>
    </submittedName>
</protein>
<reference evidence="1" key="1">
    <citation type="submission" date="2024-09" db="EMBL/GenBank/DDBJ databases">
        <title>Black Yeasts Isolated from many extreme environments.</title>
        <authorList>
            <person name="Coleine C."/>
            <person name="Stajich J.E."/>
            <person name="Selbmann L."/>
        </authorList>
    </citation>
    <scope>NUCLEOTIDE SEQUENCE</scope>
    <source>
        <strain evidence="1">CCFEE 5737</strain>
    </source>
</reference>
<evidence type="ECO:0000313" key="1">
    <source>
        <dbReference type="EMBL" id="KAK3074572.1"/>
    </source>
</evidence>
<comment type="caution">
    <text evidence="1">The sequence shown here is derived from an EMBL/GenBank/DDBJ whole genome shotgun (WGS) entry which is preliminary data.</text>
</comment>
<dbReference type="Proteomes" id="UP001186974">
    <property type="component" value="Unassembled WGS sequence"/>
</dbReference>
<evidence type="ECO:0000313" key="2">
    <source>
        <dbReference type="Proteomes" id="UP001186974"/>
    </source>
</evidence>
<proteinExistence type="predicted"/>
<organism evidence="1 2">
    <name type="scientific">Coniosporium uncinatum</name>
    <dbReference type="NCBI Taxonomy" id="93489"/>
    <lineage>
        <taxon>Eukaryota</taxon>
        <taxon>Fungi</taxon>
        <taxon>Dikarya</taxon>
        <taxon>Ascomycota</taxon>
        <taxon>Pezizomycotina</taxon>
        <taxon>Dothideomycetes</taxon>
        <taxon>Dothideomycetes incertae sedis</taxon>
        <taxon>Coniosporium</taxon>
    </lineage>
</organism>
<dbReference type="EMBL" id="JAWDJW010004509">
    <property type="protein sequence ID" value="KAK3074572.1"/>
    <property type="molecule type" value="Genomic_DNA"/>
</dbReference>
<name>A0ACC3DHF2_9PEZI</name>